<proteinExistence type="predicted"/>
<accession>A0ABQ9UGT4</accession>
<evidence type="ECO:0000256" key="1">
    <source>
        <dbReference type="SAM" id="MobiDB-lite"/>
    </source>
</evidence>
<keyword evidence="3" id="KW-1185">Reference proteome</keyword>
<gene>
    <name evidence="2" type="ORF">P7K49_025029</name>
</gene>
<sequence length="77" mass="8378">MAGAPQEHLETVFLMLLQDSNKKSDTVTGTESELQNHRPAGHLPGNRETDTSPLGTLQPGKATQDVEHRVTLSLTED</sequence>
<dbReference type="Proteomes" id="UP001266305">
    <property type="component" value="Unassembled WGS sequence"/>
</dbReference>
<dbReference type="EMBL" id="JASSZA010000012">
    <property type="protein sequence ID" value="KAK2095995.1"/>
    <property type="molecule type" value="Genomic_DNA"/>
</dbReference>
<reference evidence="2 3" key="1">
    <citation type="submission" date="2023-05" db="EMBL/GenBank/DDBJ databases">
        <title>B98-5 Cell Line De Novo Hybrid Assembly: An Optical Mapping Approach.</title>
        <authorList>
            <person name="Kananen K."/>
            <person name="Auerbach J.A."/>
            <person name="Kautto E."/>
            <person name="Blachly J.S."/>
        </authorList>
    </citation>
    <scope>NUCLEOTIDE SEQUENCE [LARGE SCALE GENOMIC DNA]</scope>
    <source>
        <strain evidence="2">B95-8</strain>
        <tissue evidence="2">Cell line</tissue>
    </source>
</reference>
<protein>
    <submittedName>
        <fullName evidence="2">Uncharacterized protein</fullName>
    </submittedName>
</protein>
<name>A0ABQ9UGT4_SAGOE</name>
<comment type="caution">
    <text evidence="2">The sequence shown here is derived from an EMBL/GenBank/DDBJ whole genome shotgun (WGS) entry which is preliminary data.</text>
</comment>
<evidence type="ECO:0000313" key="3">
    <source>
        <dbReference type="Proteomes" id="UP001266305"/>
    </source>
</evidence>
<feature type="region of interest" description="Disordered" evidence="1">
    <location>
        <begin position="22"/>
        <end position="77"/>
    </location>
</feature>
<evidence type="ECO:0000313" key="2">
    <source>
        <dbReference type="EMBL" id="KAK2095995.1"/>
    </source>
</evidence>
<organism evidence="2 3">
    <name type="scientific">Saguinus oedipus</name>
    <name type="common">Cotton-top tamarin</name>
    <name type="synonym">Oedipomidas oedipus</name>
    <dbReference type="NCBI Taxonomy" id="9490"/>
    <lineage>
        <taxon>Eukaryota</taxon>
        <taxon>Metazoa</taxon>
        <taxon>Chordata</taxon>
        <taxon>Craniata</taxon>
        <taxon>Vertebrata</taxon>
        <taxon>Euteleostomi</taxon>
        <taxon>Mammalia</taxon>
        <taxon>Eutheria</taxon>
        <taxon>Euarchontoglires</taxon>
        <taxon>Primates</taxon>
        <taxon>Haplorrhini</taxon>
        <taxon>Platyrrhini</taxon>
        <taxon>Cebidae</taxon>
        <taxon>Callitrichinae</taxon>
        <taxon>Saguinus</taxon>
    </lineage>
</organism>